<proteinExistence type="inferred from homology"/>
<keyword evidence="2" id="KW-0963">Cytoplasm</keyword>
<organism evidence="7 8">
    <name type="scientific">Isobaculum melis</name>
    <dbReference type="NCBI Taxonomy" id="142588"/>
    <lineage>
        <taxon>Bacteria</taxon>
        <taxon>Bacillati</taxon>
        <taxon>Bacillota</taxon>
        <taxon>Bacilli</taxon>
        <taxon>Lactobacillales</taxon>
        <taxon>Carnobacteriaceae</taxon>
        <taxon>Isobaculum</taxon>
    </lineage>
</organism>
<evidence type="ECO:0000256" key="5">
    <source>
        <dbReference type="SAM" id="Phobius"/>
    </source>
</evidence>
<dbReference type="CDD" id="cd04301">
    <property type="entry name" value="NAT_SF"/>
    <property type="match status" value="1"/>
</dbReference>
<evidence type="ECO:0000259" key="6">
    <source>
        <dbReference type="PROSITE" id="PS51186"/>
    </source>
</evidence>
<dbReference type="RefSeq" id="WP_245706267.1">
    <property type="nucleotide sequence ID" value="NZ_FOHA01000013.1"/>
</dbReference>
<keyword evidence="4" id="KW-0012">Acyltransferase</keyword>
<evidence type="ECO:0000256" key="4">
    <source>
        <dbReference type="ARBA" id="ARBA00023315"/>
    </source>
</evidence>
<feature type="transmembrane region" description="Helical" evidence="5">
    <location>
        <begin position="82"/>
        <end position="102"/>
    </location>
</feature>
<protein>
    <submittedName>
        <fullName evidence="7">Ribosomal-protein-alanine N-acetyltransferase</fullName>
    </submittedName>
</protein>
<keyword evidence="5" id="KW-0472">Membrane</keyword>
<keyword evidence="5" id="KW-1133">Transmembrane helix</keyword>
<dbReference type="PANTHER" id="PTHR43420:SF44">
    <property type="entry name" value="ACETYLTRANSFERASE YPEA"/>
    <property type="match status" value="1"/>
</dbReference>
<dbReference type="Proteomes" id="UP000198948">
    <property type="component" value="Unassembled WGS sequence"/>
</dbReference>
<evidence type="ECO:0000256" key="3">
    <source>
        <dbReference type="ARBA" id="ARBA00022679"/>
    </source>
</evidence>
<dbReference type="AlphaFoldDB" id="A0A1H9TGV9"/>
<dbReference type="InterPro" id="IPR000182">
    <property type="entry name" value="GNAT_dom"/>
</dbReference>
<accession>A0A1H9TGV9</accession>
<name>A0A1H9TGV9_9LACT</name>
<feature type="domain" description="N-acetyltransferase" evidence="6">
    <location>
        <begin position="40"/>
        <end position="187"/>
    </location>
</feature>
<dbReference type="PANTHER" id="PTHR43420">
    <property type="entry name" value="ACETYLTRANSFERASE"/>
    <property type="match status" value="1"/>
</dbReference>
<evidence type="ECO:0000313" key="7">
    <source>
        <dbReference type="EMBL" id="SER96267.1"/>
    </source>
</evidence>
<keyword evidence="8" id="KW-1185">Reference proteome</keyword>
<dbReference type="InterPro" id="IPR016181">
    <property type="entry name" value="Acyl_CoA_acyltransferase"/>
</dbReference>
<dbReference type="SUPFAM" id="SSF55729">
    <property type="entry name" value="Acyl-CoA N-acyltransferases (Nat)"/>
    <property type="match status" value="1"/>
</dbReference>
<dbReference type="GO" id="GO:0008080">
    <property type="term" value="F:N-acetyltransferase activity"/>
    <property type="evidence" value="ECO:0007669"/>
    <property type="project" value="InterPro"/>
</dbReference>
<dbReference type="EMBL" id="FOHA01000013">
    <property type="protein sequence ID" value="SER96267.1"/>
    <property type="molecule type" value="Genomic_DNA"/>
</dbReference>
<evidence type="ECO:0000256" key="2">
    <source>
        <dbReference type="ARBA" id="ARBA00022490"/>
    </source>
</evidence>
<gene>
    <name evidence="7" type="ORF">SAMN04488559_11348</name>
</gene>
<keyword evidence="5" id="KW-0812">Transmembrane</keyword>
<comment type="similarity">
    <text evidence="1">Belongs to the acetyltransferase family. RimI subfamily.</text>
</comment>
<evidence type="ECO:0000313" key="8">
    <source>
        <dbReference type="Proteomes" id="UP000198948"/>
    </source>
</evidence>
<dbReference type="STRING" id="142588.SAMN04488559_11348"/>
<dbReference type="InterPro" id="IPR050680">
    <property type="entry name" value="YpeA/RimI_acetyltransf"/>
</dbReference>
<dbReference type="Pfam" id="PF00583">
    <property type="entry name" value="Acetyltransf_1"/>
    <property type="match status" value="1"/>
</dbReference>
<dbReference type="InterPro" id="IPR006464">
    <property type="entry name" value="AcTrfase_RimI/Ard1"/>
</dbReference>
<dbReference type="PROSITE" id="PS51186">
    <property type="entry name" value="GNAT"/>
    <property type="match status" value="1"/>
</dbReference>
<evidence type="ECO:0000256" key="1">
    <source>
        <dbReference type="ARBA" id="ARBA00005395"/>
    </source>
</evidence>
<dbReference type="NCBIfam" id="TIGR01575">
    <property type="entry name" value="rimI"/>
    <property type="match status" value="1"/>
</dbReference>
<reference evidence="7 8" key="1">
    <citation type="submission" date="2016-10" db="EMBL/GenBank/DDBJ databases">
        <authorList>
            <person name="de Groot N.N."/>
        </authorList>
    </citation>
    <scope>NUCLEOTIDE SEQUENCE [LARGE SCALE GENOMIC DNA]</scope>
    <source>
        <strain evidence="7 8">DSM 13760</strain>
    </source>
</reference>
<sequence>MKKFKEFFNIKEKKPNNRWQRDSFQVIEKELTLLEVADTIIFRRGFFEDIDGLLDVERLSYHGETPWNRRAFEHEMRRNKNAIYLVLVFEYQLIGFIGAWFVQGEAHITNIAIIPKFRNKGLASFLIKELVELAIQKENNIMSLEVRTSNTTAQSVYRKMGFVDGKIKKAYYASDLEDALEMSLDLRNKKDLMVEIDEG</sequence>
<dbReference type="Gene3D" id="3.40.630.30">
    <property type="match status" value="1"/>
</dbReference>
<keyword evidence="3 7" id="KW-0808">Transferase</keyword>